<name>A0A9X1NDI9_9ACTN</name>
<sequence length="308" mass="32384">MNDKSATRRAWIITGPTSGIGYRTALEVAEHGTVVLVGRNPAKLRKVQADIEAAGGAAISVHADLSDIHSARRAAEEVASLDLPLAGLVNNAGIMPTRPAWSEQGWELAFATNHLGPLAFTDALVPALPDGANVVFIASSAEDPEDPMATRAGFRGSRYLSAQATARGEYRPGGCIQPGGDAYATSKQGNLAAVFTLAQEHPQLHFRAVEPGFSPASGLSRDLPPMMKLMTKSLTLIAPLLPAMSTPKRAARNIVKVLTDTSDATGTYSGANGKPMKASRQVSNPDYHARYIAESRALLASVPAAPQK</sequence>
<dbReference type="GO" id="GO:0016491">
    <property type="term" value="F:oxidoreductase activity"/>
    <property type="evidence" value="ECO:0007669"/>
    <property type="project" value="UniProtKB-KW"/>
</dbReference>
<accession>A0A9X1NDI9</accession>
<organism evidence="3 4">
    <name type="scientific">Kineosporia babensis</name>
    <dbReference type="NCBI Taxonomy" id="499548"/>
    <lineage>
        <taxon>Bacteria</taxon>
        <taxon>Bacillati</taxon>
        <taxon>Actinomycetota</taxon>
        <taxon>Actinomycetes</taxon>
        <taxon>Kineosporiales</taxon>
        <taxon>Kineosporiaceae</taxon>
        <taxon>Kineosporia</taxon>
    </lineage>
</organism>
<comment type="caution">
    <text evidence="3">The sequence shown here is derived from an EMBL/GenBank/DDBJ whole genome shotgun (WGS) entry which is preliminary data.</text>
</comment>
<dbReference type="AlphaFoldDB" id="A0A9X1NDI9"/>
<proteinExistence type="inferred from homology"/>
<dbReference type="Pfam" id="PF00106">
    <property type="entry name" value="adh_short"/>
    <property type="match status" value="1"/>
</dbReference>
<dbReference type="RefSeq" id="WP_231440237.1">
    <property type="nucleotide sequence ID" value="NZ_JAJOMB010000004.1"/>
</dbReference>
<keyword evidence="4" id="KW-1185">Reference proteome</keyword>
<dbReference type="SUPFAM" id="SSF51735">
    <property type="entry name" value="NAD(P)-binding Rossmann-fold domains"/>
    <property type="match status" value="1"/>
</dbReference>
<dbReference type="Proteomes" id="UP001138997">
    <property type="component" value="Unassembled WGS sequence"/>
</dbReference>
<dbReference type="InterPro" id="IPR036291">
    <property type="entry name" value="NAD(P)-bd_dom_sf"/>
</dbReference>
<evidence type="ECO:0000256" key="2">
    <source>
        <dbReference type="ARBA" id="ARBA00023002"/>
    </source>
</evidence>
<comment type="similarity">
    <text evidence="1">Belongs to the short-chain dehydrogenases/reductases (SDR) family.</text>
</comment>
<dbReference type="PRINTS" id="PR00081">
    <property type="entry name" value="GDHRDH"/>
</dbReference>
<dbReference type="Gene3D" id="3.40.50.720">
    <property type="entry name" value="NAD(P)-binding Rossmann-like Domain"/>
    <property type="match status" value="1"/>
</dbReference>
<keyword evidence="2" id="KW-0560">Oxidoreductase</keyword>
<dbReference type="InterPro" id="IPR002347">
    <property type="entry name" value="SDR_fam"/>
</dbReference>
<gene>
    <name evidence="3" type="ORF">LR394_09135</name>
</gene>
<evidence type="ECO:0000313" key="4">
    <source>
        <dbReference type="Proteomes" id="UP001138997"/>
    </source>
</evidence>
<dbReference type="PANTHER" id="PTHR24320:SF148">
    <property type="entry name" value="NAD(P)-BINDING ROSSMANN-FOLD SUPERFAMILY PROTEIN"/>
    <property type="match status" value="1"/>
</dbReference>
<dbReference type="PANTHER" id="PTHR24320">
    <property type="entry name" value="RETINOL DEHYDROGENASE"/>
    <property type="match status" value="1"/>
</dbReference>
<reference evidence="3" key="1">
    <citation type="submission" date="2021-11" db="EMBL/GenBank/DDBJ databases">
        <title>Streptomyces corallinus and Kineosporia corallina sp. nov., two new coral-derived marine actinobacteria.</title>
        <authorList>
            <person name="Buangrab K."/>
            <person name="Sutthacheep M."/>
            <person name="Yeemin T."/>
            <person name="Harunari E."/>
            <person name="Igarashi Y."/>
            <person name="Sripreechasak P."/>
            <person name="Kanchanasin P."/>
            <person name="Tanasupawat S."/>
            <person name="Phongsopitanun W."/>
        </authorList>
    </citation>
    <scope>NUCLEOTIDE SEQUENCE</scope>
    <source>
        <strain evidence="3">JCM 31032</strain>
    </source>
</reference>
<evidence type="ECO:0000256" key="1">
    <source>
        <dbReference type="ARBA" id="ARBA00006484"/>
    </source>
</evidence>
<dbReference type="EMBL" id="JAJOMB010000004">
    <property type="protein sequence ID" value="MCD5311058.1"/>
    <property type="molecule type" value="Genomic_DNA"/>
</dbReference>
<evidence type="ECO:0000313" key="3">
    <source>
        <dbReference type="EMBL" id="MCD5311058.1"/>
    </source>
</evidence>
<protein>
    <submittedName>
        <fullName evidence="3">SDR family NAD(P)-dependent oxidoreductase</fullName>
    </submittedName>
</protein>